<evidence type="ECO:0000256" key="1">
    <source>
        <dbReference type="SAM" id="SignalP"/>
    </source>
</evidence>
<evidence type="ECO:0000313" key="3">
    <source>
        <dbReference type="Proteomes" id="UP000468901"/>
    </source>
</evidence>
<dbReference type="InterPro" id="IPR010727">
    <property type="entry name" value="DUF1302"/>
</dbReference>
<dbReference type="EMBL" id="WESC01000020">
    <property type="protein sequence ID" value="KAB7738556.1"/>
    <property type="molecule type" value="Genomic_DNA"/>
</dbReference>
<keyword evidence="3" id="KW-1185">Reference proteome</keyword>
<reference evidence="2 3" key="1">
    <citation type="submission" date="2019-09" db="EMBL/GenBank/DDBJ databases">
        <title>Parvibaculum sedimenti sp. nov., isolated from sediment.</title>
        <authorList>
            <person name="Wang Y."/>
        </authorList>
    </citation>
    <scope>NUCLEOTIDE SEQUENCE [LARGE SCALE GENOMIC DNA]</scope>
    <source>
        <strain evidence="2 3">HXT-9</strain>
    </source>
</reference>
<proteinExistence type="predicted"/>
<evidence type="ECO:0000313" key="2">
    <source>
        <dbReference type="EMBL" id="KAB7738556.1"/>
    </source>
</evidence>
<sequence length="677" mass="73417">MRFGVDRFKRWLRPQLLFLGVALLATPALAEEYHFGGVDFTFDNTVSASASIRTSAQSCDHISVYNGGCASSNGAHWDVNSDDGDVNVERGELIAAPLKIISELGAKWQNYGAFVRAKAFWDPAAYKLGDGSGSYGPVHAPSDQRRPMQDYYRGDDAYNRELRQLKLLDAFAYGNFTVFDDLPLNVRLGRQAVNWGESTFIPGGISSYLPLDVAAYTKPGTELKEVFLPQNTAYVSLGLPANFTFEGMYILEWDKSPLPPCGTFFAPSDALADGCAYALSNGEFYTNPDGTPRSTTNLNDALFIPRAASQNAREQGQWGAALRYMADWLNDGTELATYFVNFHDKLPIGTFTADKLSGLGYTALAALSAIPGMLSSSICTTPLPIVSPDEGGQPIPLCAALFGQAARDSGKTLVAQYPENIHVFGASFNTTLADVMNGTALSGEVAYYSNMPFQLDTTYLQGVDVGNFGFTPAPGETSYYDGPHVNPGDVIPGYMRTRALHAQGYTLSTFTPSNWLVEAAHGDLLILVMNAGLQYLPDANNNHFMIPRSGLANANAGMAANFGDPCHITGPCTIAPQYATTFSWGYRLMAMMQYHSFMDTAVTATPRIFFAHDVKGYSAGPIGPGFVEGVKTVGLGVDFDYQSTYKLSFDYASSFGNRYRNAMADKDFASASFSFTF</sequence>
<feature type="chain" id="PRO_5026839846" evidence="1">
    <location>
        <begin position="31"/>
        <end position="677"/>
    </location>
</feature>
<dbReference type="AlphaFoldDB" id="A0A6N6VCZ9"/>
<keyword evidence="1" id="KW-0732">Signal</keyword>
<protein>
    <submittedName>
        <fullName evidence="2">DUF1302 family protein</fullName>
    </submittedName>
</protein>
<accession>A0A6N6VCZ9</accession>
<comment type="caution">
    <text evidence="2">The sequence shown here is derived from an EMBL/GenBank/DDBJ whole genome shotgun (WGS) entry which is preliminary data.</text>
</comment>
<dbReference type="Proteomes" id="UP000468901">
    <property type="component" value="Unassembled WGS sequence"/>
</dbReference>
<name>A0A6N6VCZ9_9HYPH</name>
<dbReference type="Pfam" id="PF06980">
    <property type="entry name" value="DUF1302"/>
    <property type="match status" value="1"/>
</dbReference>
<organism evidence="2 3">
    <name type="scientific">Parvibaculum sedimenti</name>
    <dbReference type="NCBI Taxonomy" id="2608632"/>
    <lineage>
        <taxon>Bacteria</taxon>
        <taxon>Pseudomonadati</taxon>
        <taxon>Pseudomonadota</taxon>
        <taxon>Alphaproteobacteria</taxon>
        <taxon>Hyphomicrobiales</taxon>
        <taxon>Parvibaculaceae</taxon>
        <taxon>Parvibaculum</taxon>
    </lineage>
</organism>
<gene>
    <name evidence="2" type="ORF">F2P47_16720</name>
</gene>
<feature type="signal peptide" evidence="1">
    <location>
        <begin position="1"/>
        <end position="30"/>
    </location>
</feature>